<sequence>MFRSNKYTTEYKIVSPPIPENEWDIRAEIAQSNSAGTGYDVSITVNGNVYTTTVGPTVTEFDGAENKGMERGASELAIRLPNNSLGYTEINYRPDNEKGSTQKYLGLINEMCDFGYTIDNGQEKEEILTNTFTLDEGMGASQANSSTGHSMTLSNGLQFAETYCGSKDGDKDGDSVKDIVDNCPNTFNPKQEDDDGDGVGNVCDNCLLKPNGIAQAALAGVGNQLDSDGDGIGDACDNCKNNANFDQADNDVDENGAPKPDGIGDVCDNCRTIYNPKQEDTNNNGIGDLCEGLAQGKGTEAIATAPNAFYRFVGDKQYELSNHLGNVLSVISDRTLLGANSTLTPDVLSYSDYYPFGMLVPNRHGQSDSYRYGFNGMEKDDELKGEGNSLDFGARMLDPRIGRWWGKDPDKRGWINPYSSFANNPIRYIDPDGRWQTDGHYWTILLIAKILGIPNAEEIARFAEYPDTDIMGYNARERYTWIDGTEQTHTHSLTNGWHTNERGNTMEMLLDTDIINVKEFGRLLHRLGDTYAHSRLDNPERMYGFGNSNDGGWTAEHFVGAGDQPDMIYNRTGENGAYVNYVKDALFILSDKGQNEY</sequence>
<evidence type="ECO:0000313" key="4">
    <source>
        <dbReference type="Proteomes" id="UP001468798"/>
    </source>
</evidence>
<evidence type="ECO:0000256" key="2">
    <source>
        <dbReference type="ARBA" id="ARBA00022837"/>
    </source>
</evidence>
<evidence type="ECO:0000313" key="3">
    <source>
        <dbReference type="EMBL" id="MEM0578661.1"/>
    </source>
</evidence>
<dbReference type="SUPFAM" id="SSF103647">
    <property type="entry name" value="TSP type-3 repeat"/>
    <property type="match status" value="2"/>
</dbReference>
<dbReference type="InterPro" id="IPR022385">
    <property type="entry name" value="Rhs_assc_core"/>
</dbReference>
<keyword evidence="1" id="KW-0732">Signal</keyword>
<comment type="caution">
    <text evidence="3">The sequence shown here is derived from an EMBL/GenBank/DDBJ whole genome shotgun (WGS) entry which is preliminary data.</text>
</comment>
<dbReference type="InterPro" id="IPR003367">
    <property type="entry name" value="Thrombospondin_3-like_rpt"/>
</dbReference>
<organism evidence="3 4">
    <name type="scientific">Flavobacterium polysaccharolyticum</name>
    <dbReference type="NCBI Taxonomy" id="3133148"/>
    <lineage>
        <taxon>Bacteria</taxon>
        <taxon>Pseudomonadati</taxon>
        <taxon>Bacteroidota</taxon>
        <taxon>Flavobacteriia</taxon>
        <taxon>Flavobacteriales</taxon>
        <taxon>Flavobacteriaceae</taxon>
        <taxon>Flavobacterium</taxon>
    </lineage>
</organism>
<dbReference type="Pfam" id="PF02412">
    <property type="entry name" value="TSP_3"/>
    <property type="match status" value="2"/>
</dbReference>
<accession>A0ABU9NWN0</accession>
<dbReference type="Proteomes" id="UP001468798">
    <property type="component" value="Unassembled WGS sequence"/>
</dbReference>
<gene>
    <name evidence="3" type="ORF">WFZ86_19320</name>
</gene>
<keyword evidence="4" id="KW-1185">Reference proteome</keyword>
<dbReference type="NCBIfam" id="TIGR03696">
    <property type="entry name" value="Rhs_assc_core"/>
    <property type="match status" value="1"/>
</dbReference>
<evidence type="ECO:0000256" key="1">
    <source>
        <dbReference type="ARBA" id="ARBA00022729"/>
    </source>
</evidence>
<reference evidence="3 4" key="1">
    <citation type="submission" date="2024-03" db="EMBL/GenBank/DDBJ databases">
        <title>Two novel species of the genus Flavobacterium exhibiting potentially degradation of complex polysaccharides.</title>
        <authorList>
            <person name="Lian X."/>
        </authorList>
    </citation>
    <scope>NUCLEOTIDE SEQUENCE [LARGE SCALE GENOMIC DNA]</scope>
    <source>
        <strain evidence="3 4">N6</strain>
    </source>
</reference>
<keyword evidence="2" id="KW-0106">Calcium</keyword>
<protein>
    <submittedName>
        <fullName evidence="3">RHS repeat-associated core domain-containing protein</fullName>
    </submittedName>
</protein>
<dbReference type="InterPro" id="IPR028974">
    <property type="entry name" value="TSP_type-3_rpt"/>
</dbReference>
<dbReference type="Gene3D" id="2.180.10.10">
    <property type="entry name" value="RHS repeat-associated core"/>
    <property type="match status" value="1"/>
</dbReference>
<proteinExistence type="predicted"/>
<dbReference type="Gene3D" id="4.10.1080.10">
    <property type="entry name" value="TSP type-3 repeat"/>
    <property type="match status" value="1"/>
</dbReference>
<dbReference type="RefSeq" id="WP_342693466.1">
    <property type="nucleotide sequence ID" value="NZ_JBCGDP010000033.1"/>
</dbReference>
<dbReference type="PANTHER" id="PTHR10199">
    <property type="entry name" value="THROMBOSPONDIN"/>
    <property type="match status" value="1"/>
</dbReference>
<name>A0ABU9NWN0_9FLAO</name>
<dbReference type="PANTHER" id="PTHR10199:SF100">
    <property type="entry name" value="THROMBOSPONDIN, ISOFORM A"/>
    <property type="match status" value="1"/>
</dbReference>
<dbReference type="EMBL" id="JBCGDP010000033">
    <property type="protein sequence ID" value="MEM0578661.1"/>
    <property type="molecule type" value="Genomic_DNA"/>
</dbReference>